<comment type="caution">
    <text evidence="4">The sequence shown here is derived from an EMBL/GenBank/DDBJ whole genome shotgun (WGS) entry which is preliminary data.</text>
</comment>
<sequence length="599" mass="63274">MHFAIMSSTYDYIIIGGGTAGLVLAARLSEDPAVSVLVLEAGDDQSADPRIAIPSMWPTLLGTSANWGFTTTPQPGLNGRQIPFTQGRLLGGSSAINGMSFTPTSKANVEAWAKLGNEDWTWDKFAASFAKSFTSPSGEGSDGGPIKLSVPNDPENPWARVWYETLGGLGYPGDGDAFTGRVSGTFVNTDAIDPVTRQRSYAGNAYLGPAQERNNLALITQASVDRIIFNTSNPESIMADGVQYIKDGETHTAKAGKEVILSAGAVNSPKILELSGVGNPELLRSLGIDVVIENKHVGENLQNHVMIGVSHQAREGLKTMDPVARQDPVALDAAMEAYGKQSGPLASSGTNAVAQLPFPGIETDEGQADLERLLAEHMATLVEDKQTTAAFAKAHEDFVTSVLSSRDEASACYLSFPGFAWFQPDGHMAPPPTGPENYFSVALLLSHPLSRGSVHITSASAATDPSQVAIDSRHLTHPLDLEVLARHLRHLETITASEPLASHLVKGGQRNPGASASFSDLDAAKEYVRATGVGGNHPVGTCSMMAREMGGVVDSSLRVYGCANLRVCDASVIPILPRANLLATVYGVAEHAVSLIRGL</sequence>
<dbReference type="InterPro" id="IPR000172">
    <property type="entry name" value="GMC_OxRdtase_N"/>
</dbReference>
<reference evidence="4" key="1">
    <citation type="journal article" date="2021" name="Nat. Commun.">
        <title>Genetic determinants of endophytism in the Arabidopsis root mycobiome.</title>
        <authorList>
            <person name="Mesny F."/>
            <person name="Miyauchi S."/>
            <person name="Thiergart T."/>
            <person name="Pickel B."/>
            <person name="Atanasova L."/>
            <person name="Karlsson M."/>
            <person name="Huettel B."/>
            <person name="Barry K.W."/>
            <person name="Haridas S."/>
            <person name="Chen C."/>
            <person name="Bauer D."/>
            <person name="Andreopoulos W."/>
            <person name="Pangilinan J."/>
            <person name="LaButti K."/>
            <person name="Riley R."/>
            <person name="Lipzen A."/>
            <person name="Clum A."/>
            <person name="Drula E."/>
            <person name="Henrissat B."/>
            <person name="Kohler A."/>
            <person name="Grigoriev I.V."/>
            <person name="Martin F.M."/>
            <person name="Hacquard S."/>
        </authorList>
    </citation>
    <scope>NUCLEOTIDE SEQUENCE</scope>
    <source>
        <strain evidence="4">MPI-SDFR-AT-0117</strain>
    </source>
</reference>
<dbReference type="AlphaFoldDB" id="A0A9P8VMP5"/>
<keyword evidence="2" id="KW-0285">Flavoprotein</keyword>
<evidence type="ECO:0000313" key="5">
    <source>
        <dbReference type="Proteomes" id="UP000770015"/>
    </source>
</evidence>
<feature type="domain" description="Glucose-methanol-choline oxidoreductase N-terminal" evidence="3">
    <location>
        <begin position="264"/>
        <end position="278"/>
    </location>
</feature>
<dbReference type="OrthoDB" id="269227at2759"/>
<evidence type="ECO:0000256" key="1">
    <source>
        <dbReference type="ARBA" id="ARBA00010790"/>
    </source>
</evidence>
<dbReference type="PANTHER" id="PTHR11552">
    <property type="entry name" value="GLUCOSE-METHANOL-CHOLINE GMC OXIDOREDUCTASE"/>
    <property type="match status" value="1"/>
</dbReference>
<dbReference type="PIRSF" id="PIRSF000137">
    <property type="entry name" value="Alcohol_oxidase"/>
    <property type="match status" value="1"/>
</dbReference>
<dbReference type="PROSITE" id="PS00624">
    <property type="entry name" value="GMC_OXRED_2"/>
    <property type="match status" value="1"/>
</dbReference>
<gene>
    <name evidence="4" type="ORF">F5X68DRAFT_244632</name>
</gene>
<comment type="cofactor">
    <cofactor evidence="2">
        <name>FAD</name>
        <dbReference type="ChEBI" id="CHEBI:57692"/>
    </cofactor>
</comment>
<comment type="similarity">
    <text evidence="1">Belongs to the GMC oxidoreductase family.</text>
</comment>
<feature type="binding site" evidence="2">
    <location>
        <position position="224"/>
    </location>
    <ligand>
        <name>FAD</name>
        <dbReference type="ChEBI" id="CHEBI:57692"/>
    </ligand>
</feature>
<proteinExistence type="inferred from homology"/>
<dbReference type="Gene3D" id="3.50.50.60">
    <property type="entry name" value="FAD/NAD(P)-binding domain"/>
    <property type="match status" value="1"/>
</dbReference>
<accession>A0A9P8VMP5</accession>
<dbReference type="GO" id="GO:0016614">
    <property type="term" value="F:oxidoreductase activity, acting on CH-OH group of donors"/>
    <property type="evidence" value="ECO:0007669"/>
    <property type="project" value="InterPro"/>
</dbReference>
<evidence type="ECO:0000313" key="4">
    <source>
        <dbReference type="EMBL" id="KAH6695797.1"/>
    </source>
</evidence>
<dbReference type="InterPro" id="IPR036188">
    <property type="entry name" value="FAD/NAD-bd_sf"/>
</dbReference>
<dbReference type="EMBL" id="JAGSXJ010000002">
    <property type="protein sequence ID" value="KAH6695797.1"/>
    <property type="molecule type" value="Genomic_DNA"/>
</dbReference>
<dbReference type="SUPFAM" id="SSF51905">
    <property type="entry name" value="FAD/NAD(P)-binding domain"/>
    <property type="match status" value="1"/>
</dbReference>
<dbReference type="Pfam" id="PF05199">
    <property type="entry name" value="GMC_oxred_C"/>
    <property type="match status" value="1"/>
</dbReference>
<dbReference type="InterPro" id="IPR007867">
    <property type="entry name" value="GMC_OxRtase_C"/>
</dbReference>
<dbReference type="GO" id="GO:0050660">
    <property type="term" value="F:flavin adenine dinucleotide binding"/>
    <property type="evidence" value="ECO:0007669"/>
    <property type="project" value="InterPro"/>
</dbReference>
<organism evidence="4 5">
    <name type="scientific">Plectosphaerella plurivora</name>
    <dbReference type="NCBI Taxonomy" id="936078"/>
    <lineage>
        <taxon>Eukaryota</taxon>
        <taxon>Fungi</taxon>
        <taxon>Dikarya</taxon>
        <taxon>Ascomycota</taxon>
        <taxon>Pezizomycotina</taxon>
        <taxon>Sordariomycetes</taxon>
        <taxon>Hypocreomycetidae</taxon>
        <taxon>Glomerellales</taxon>
        <taxon>Plectosphaerellaceae</taxon>
        <taxon>Plectosphaerella</taxon>
    </lineage>
</organism>
<dbReference type="PANTHER" id="PTHR11552:SF210">
    <property type="entry name" value="GLUCOSE-METHANOL-CHOLINE OXIDOREDUCTASE N-TERMINAL DOMAIN-CONTAINING PROTEIN-RELATED"/>
    <property type="match status" value="1"/>
</dbReference>
<keyword evidence="5" id="KW-1185">Reference proteome</keyword>
<name>A0A9P8VMP5_9PEZI</name>
<dbReference type="Pfam" id="PF00732">
    <property type="entry name" value="GMC_oxred_N"/>
    <property type="match status" value="1"/>
</dbReference>
<dbReference type="Proteomes" id="UP000770015">
    <property type="component" value="Unassembled WGS sequence"/>
</dbReference>
<dbReference type="InterPro" id="IPR012132">
    <property type="entry name" value="GMC_OxRdtase"/>
</dbReference>
<evidence type="ECO:0000259" key="3">
    <source>
        <dbReference type="PROSITE" id="PS00624"/>
    </source>
</evidence>
<keyword evidence="2" id="KW-0274">FAD</keyword>
<dbReference type="SUPFAM" id="SSF54373">
    <property type="entry name" value="FAD-linked reductases, C-terminal domain"/>
    <property type="match status" value="1"/>
</dbReference>
<evidence type="ECO:0000256" key="2">
    <source>
        <dbReference type="PIRSR" id="PIRSR000137-2"/>
    </source>
</evidence>
<dbReference type="Gene3D" id="3.30.560.10">
    <property type="entry name" value="Glucose Oxidase, domain 3"/>
    <property type="match status" value="1"/>
</dbReference>
<protein>
    <submittedName>
        <fullName evidence="4">Choline dehydrogenase</fullName>
    </submittedName>
</protein>